<organism evidence="1">
    <name type="scientific">Flagellimonas sp. MMG031</name>
    <dbReference type="NCBI Taxonomy" id="3158549"/>
    <lineage>
        <taxon>Bacteria</taxon>
        <taxon>Pseudomonadati</taxon>
        <taxon>Bacteroidota</taxon>
        <taxon>Flavobacteriia</taxon>
        <taxon>Flavobacteriales</taxon>
        <taxon>Flavobacteriaceae</taxon>
        <taxon>Flagellimonas</taxon>
    </lineage>
</organism>
<proteinExistence type="predicted"/>
<accession>A0AAU7MXK4</accession>
<dbReference type="EMBL" id="CP157804">
    <property type="protein sequence ID" value="XBQ22962.1"/>
    <property type="molecule type" value="Genomic_DNA"/>
</dbReference>
<gene>
    <name evidence="1" type="ORF">ABNE31_15300</name>
</gene>
<evidence type="ECO:0008006" key="2">
    <source>
        <dbReference type="Google" id="ProtNLM"/>
    </source>
</evidence>
<reference evidence="1" key="1">
    <citation type="submission" date="2024-05" db="EMBL/GenBank/DDBJ databases">
        <title>Draft Genome Sequences of Flagellimonas sp. MMG031 and Marinobacter sp. MMG032 Isolated from the dinoflagellate Symbiodinium pilosum.</title>
        <authorList>
            <person name="Shikuma N.J."/>
            <person name="Farrell M.V."/>
        </authorList>
    </citation>
    <scope>NUCLEOTIDE SEQUENCE</scope>
    <source>
        <strain evidence="1">MMG031</strain>
    </source>
</reference>
<name>A0AAU7MXK4_9FLAO</name>
<dbReference type="AlphaFoldDB" id="A0AAU7MXK4"/>
<dbReference type="RefSeq" id="WP_349351759.1">
    <property type="nucleotide sequence ID" value="NZ_CP157804.1"/>
</dbReference>
<protein>
    <recommendedName>
        <fullName evidence="2">Resolvase/invertase-type recombinase catalytic domain-containing protein</fullName>
    </recommendedName>
</protein>
<dbReference type="KEGG" id="fld:ABNE31_15300"/>
<evidence type="ECO:0000313" key="1">
    <source>
        <dbReference type="EMBL" id="XBQ22962.1"/>
    </source>
</evidence>
<sequence length="127" mass="14790">MHKNRSINVLLKTIAYFGFEKVSIKNRTQVKELVQQTFPKIQFDGYPFDLLFVDKLGSGTLQQLLSEGKLHNDSIILVDSIHRTAEDLEQWNHLIALPEITVSIDMFHCGLLSTRREQVKEHFRIRI</sequence>